<dbReference type="OrthoDB" id="2454247at2"/>
<comment type="caution">
    <text evidence="1">The sequence shown here is derived from an EMBL/GenBank/DDBJ whole genome shotgun (WGS) entry which is preliminary data.</text>
</comment>
<dbReference type="EMBL" id="LILB01000001">
    <property type="protein sequence ID" value="KOO51356.1"/>
    <property type="molecule type" value="Genomic_DNA"/>
</dbReference>
<evidence type="ECO:0000313" key="2">
    <source>
        <dbReference type="Proteomes" id="UP000036867"/>
    </source>
</evidence>
<reference evidence="2" key="1">
    <citation type="submission" date="2015-08" db="EMBL/GenBank/DDBJ databases">
        <title>Fjat-10028 dsm 16317.</title>
        <authorList>
            <person name="Liu B."/>
            <person name="Wang J."/>
            <person name="Zhu Y."/>
            <person name="Liu G."/>
            <person name="Chen Q."/>
            <person name="Chen Z."/>
            <person name="Lan J."/>
            <person name="Che J."/>
            <person name="Ge C."/>
            <person name="Shi H."/>
            <person name="Pan Z."/>
            <person name="Liu X."/>
        </authorList>
    </citation>
    <scope>NUCLEOTIDE SEQUENCE [LARGE SCALE GENOMIC DNA]</scope>
    <source>
        <strain evidence="2">DSM 16317</strain>
    </source>
</reference>
<evidence type="ECO:0000313" key="1">
    <source>
        <dbReference type="EMBL" id="KOO51356.1"/>
    </source>
</evidence>
<accession>A0A0M0LK36</accession>
<dbReference type="STRING" id="263475.AMD00_02360"/>
<gene>
    <name evidence="1" type="ORF">AMD00_02360</name>
</gene>
<proteinExistence type="predicted"/>
<keyword evidence="2" id="KW-1185">Reference proteome</keyword>
<dbReference type="AlphaFoldDB" id="A0A0M0LK36"/>
<organism evidence="1 2">
    <name type="scientific">Viridibacillus arvi</name>
    <dbReference type="NCBI Taxonomy" id="263475"/>
    <lineage>
        <taxon>Bacteria</taxon>
        <taxon>Bacillati</taxon>
        <taxon>Bacillota</taxon>
        <taxon>Bacilli</taxon>
        <taxon>Bacillales</taxon>
        <taxon>Caryophanaceae</taxon>
        <taxon>Viridibacillus</taxon>
    </lineage>
</organism>
<dbReference type="Proteomes" id="UP000036867">
    <property type="component" value="Unassembled WGS sequence"/>
</dbReference>
<evidence type="ECO:0008006" key="3">
    <source>
        <dbReference type="Google" id="ProtNLM"/>
    </source>
</evidence>
<dbReference type="GeneID" id="301134960"/>
<protein>
    <recommendedName>
        <fullName evidence="3">DUF2922 domain-containing protein</fullName>
    </recommendedName>
</protein>
<dbReference type="InterPro" id="IPR021321">
    <property type="entry name" value="DUF2922"/>
</dbReference>
<name>A0A0M0LK36_9BACL</name>
<dbReference type="Pfam" id="PF11148">
    <property type="entry name" value="DUF2922"/>
    <property type="match status" value="1"/>
</dbReference>
<sequence>MVKVLQLQFKTASDKNYTLSVDAPKDSLTEQEISNAMVAIIDSEVFLVRGEPIATIKGAQIVDRQVTEYLVQA</sequence>
<dbReference type="RefSeq" id="WP_053415492.1">
    <property type="nucleotide sequence ID" value="NZ_LILB01000001.1"/>
</dbReference>